<keyword evidence="2" id="KW-0418">Kinase</keyword>
<dbReference type="Pfam" id="PF00294">
    <property type="entry name" value="PfkB"/>
    <property type="match status" value="1"/>
</dbReference>
<dbReference type="SUPFAM" id="SSF53613">
    <property type="entry name" value="Ribokinase-like"/>
    <property type="match status" value="1"/>
</dbReference>
<evidence type="ECO:0000313" key="4">
    <source>
        <dbReference type="EMBL" id="KKR41512.1"/>
    </source>
</evidence>
<dbReference type="Proteomes" id="UP000034881">
    <property type="component" value="Unassembled WGS sequence"/>
</dbReference>
<organism evidence="4 5">
    <name type="scientific">Candidatus Daviesbacteria bacterium GW2011_GWC2_40_12</name>
    <dbReference type="NCBI Taxonomy" id="1618431"/>
    <lineage>
        <taxon>Bacteria</taxon>
        <taxon>Candidatus Daviesiibacteriota</taxon>
    </lineage>
</organism>
<dbReference type="PANTHER" id="PTHR10584:SF166">
    <property type="entry name" value="RIBOKINASE"/>
    <property type="match status" value="1"/>
</dbReference>
<feature type="domain" description="Carbohydrate kinase PfkB" evidence="3">
    <location>
        <begin position="38"/>
        <end position="305"/>
    </location>
</feature>
<gene>
    <name evidence="4" type="ORF">UT77_C0010G0038</name>
</gene>
<dbReference type="PANTHER" id="PTHR10584">
    <property type="entry name" value="SUGAR KINASE"/>
    <property type="match status" value="1"/>
</dbReference>
<dbReference type="PRINTS" id="PR00990">
    <property type="entry name" value="RIBOKINASE"/>
</dbReference>
<protein>
    <recommendedName>
        <fullName evidence="3">Carbohydrate kinase PfkB domain-containing protein</fullName>
    </recommendedName>
</protein>
<sequence length="327" mass="35702">MFDLISVGDARIDNSVHLPKAHISCTINKERCEICLAYGGKIPIDSVKVQPAGNSNNNAVAAAKLGLKTALYANIGEDANGKMILDHLKAAGVDTRYMVVNKGIPTEQSIVINYNGERTILVYHHPWDYTLPDLDKTKWVYYSSVSFSFPKTSLVPQLENYIERIGGSLMYSPGTHQLKFGVKKHPRLLSLTRVLIVNYEEAKKILEIDGGRKIDIKKLLSSLADLGPKNVVITDGKEGSYGFDGSSFFKIGLFPAELKEATGAGDAYATGFLAALFYGKDFSEAMRWGAANSAAVVEQCGPQEGLLSYNQMQEKLNKNSGIKAGEI</sequence>
<comment type="caution">
    <text evidence="4">The sequence shown here is derived from an EMBL/GenBank/DDBJ whole genome shotgun (WGS) entry which is preliminary data.</text>
</comment>
<dbReference type="AlphaFoldDB" id="A0A0G0TUD8"/>
<dbReference type="EMBL" id="LBYB01000010">
    <property type="protein sequence ID" value="KKR41512.1"/>
    <property type="molecule type" value="Genomic_DNA"/>
</dbReference>
<proteinExistence type="predicted"/>
<accession>A0A0G0TUD8</accession>
<keyword evidence="1" id="KW-0808">Transferase</keyword>
<evidence type="ECO:0000256" key="2">
    <source>
        <dbReference type="ARBA" id="ARBA00022777"/>
    </source>
</evidence>
<name>A0A0G0TUD8_9BACT</name>
<dbReference type="GO" id="GO:0016301">
    <property type="term" value="F:kinase activity"/>
    <property type="evidence" value="ECO:0007669"/>
    <property type="project" value="UniProtKB-KW"/>
</dbReference>
<reference evidence="4 5" key="1">
    <citation type="journal article" date="2015" name="Nature">
        <title>rRNA introns, odd ribosomes, and small enigmatic genomes across a large radiation of phyla.</title>
        <authorList>
            <person name="Brown C.T."/>
            <person name="Hug L.A."/>
            <person name="Thomas B.C."/>
            <person name="Sharon I."/>
            <person name="Castelle C.J."/>
            <person name="Singh A."/>
            <person name="Wilkins M.J."/>
            <person name="Williams K.H."/>
            <person name="Banfield J.F."/>
        </authorList>
    </citation>
    <scope>NUCLEOTIDE SEQUENCE [LARGE SCALE GENOMIC DNA]</scope>
</reference>
<dbReference type="Gene3D" id="3.40.1190.20">
    <property type="match status" value="1"/>
</dbReference>
<evidence type="ECO:0000313" key="5">
    <source>
        <dbReference type="Proteomes" id="UP000034881"/>
    </source>
</evidence>
<dbReference type="InterPro" id="IPR029056">
    <property type="entry name" value="Ribokinase-like"/>
</dbReference>
<dbReference type="InterPro" id="IPR002139">
    <property type="entry name" value="Ribo/fructo_kinase"/>
</dbReference>
<dbReference type="GO" id="GO:0006796">
    <property type="term" value="P:phosphate-containing compound metabolic process"/>
    <property type="evidence" value="ECO:0007669"/>
    <property type="project" value="UniProtKB-ARBA"/>
</dbReference>
<evidence type="ECO:0000259" key="3">
    <source>
        <dbReference type="Pfam" id="PF00294"/>
    </source>
</evidence>
<dbReference type="InterPro" id="IPR011611">
    <property type="entry name" value="PfkB_dom"/>
</dbReference>
<evidence type="ECO:0000256" key="1">
    <source>
        <dbReference type="ARBA" id="ARBA00022679"/>
    </source>
</evidence>